<feature type="region of interest" description="Disordered" evidence="5">
    <location>
        <begin position="25"/>
        <end position="48"/>
    </location>
</feature>
<evidence type="ECO:0000256" key="1">
    <source>
        <dbReference type="ARBA" id="ARBA00004196"/>
    </source>
</evidence>
<gene>
    <name evidence="8" type="ORF">FHR82_004181</name>
</gene>
<evidence type="ECO:0000256" key="3">
    <source>
        <dbReference type="ARBA" id="ARBA00022448"/>
    </source>
</evidence>
<dbReference type="GO" id="GO:1901678">
    <property type="term" value="P:iron coordination entity transport"/>
    <property type="evidence" value="ECO:0007669"/>
    <property type="project" value="UniProtKB-ARBA"/>
</dbReference>
<dbReference type="CDD" id="cd01146">
    <property type="entry name" value="FhuD"/>
    <property type="match status" value="1"/>
</dbReference>
<name>A0A7W7Q753_9PSEU</name>
<dbReference type="PANTHER" id="PTHR30532:SF1">
    <property type="entry name" value="IRON(3+)-HYDROXAMATE-BINDING PROTEIN FHUD"/>
    <property type="match status" value="1"/>
</dbReference>
<dbReference type="EMBL" id="JACHJQ010000004">
    <property type="protein sequence ID" value="MBB4907939.1"/>
    <property type="molecule type" value="Genomic_DNA"/>
</dbReference>
<sequence length="325" mass="34203">MRTTRVIIGLCVATALFAAGCGTTEEAGGNEPAASGGEPVTVTDSRGKEVKLDAPAKRVAVTEWNAAEYLVSLGVMPTAVSDIKGYGQWSSAAPLDDTPKDIGTRGEPSIDTLGSLDLDLVVVTDSLTEGALEQVEAKIPVIVINGGDAKDSIGSMFANIDLIAKATGTEDKAAQLKSEFDTKLAEGKAEVDKLGATGEKVAFADAWVDSGTVSIRPFVKGSLVADVFARIGLESPWQMEGDPVYGLAQADVEGLTKLGDVHFWYMANESEGDAFADALANNAIWKNLPFVKNGKVERLPDSLWMFGGPRSMEQYVDAAIDALKA</sequence>
<keyword evidence="4 6" id="KW-0732">Signal</keyword>
<dbReference type="SUPFAM" id="SSF53807">
    <property type="entry name" value="Helical backbone' metal receptor"/>
    <property type="match status" value="1"/>
</dbReference>
<dbReference type="PANTHER" id="PTHR30532">
    <property type="entry name" value="IRON III DICITRATE-BINDING PERIPLASMIC PROTEIN"/>
    <property type="match status" value="1"/>
</dbReference>
<dbReference type="GO" id="GO:0030288">
    <property type="term" value="C:outer membrane-bounded periplasmic space"/>
    <property type="evidence" value="ECO:0007669"/>
    <property type="project" value="TreeGrafter"/>
</dbReference>
<reference evidence="8 9" key="1">
    <citation type="submission" date="2020-08" db="EMBL/GenBank/DDBJ databases">
        <title>Genomic Encyclopedia of Type Strains, Phase III (KMG-III): the genomes of soil and plant-associated and newly described type strains.</title>
        <authorList>
            <person name="Whitman W."/>
        </authorList>
    </citation>
    <scope>NUCLEOTIDE SEQUENCE [LARGE SCALE GENOMIC DNA]</scope>
    <source>
        <strain evidence="8 9">CECT 8960</strain>
    </source>
</reference>
<keyword evidence="9" id="KW-1185">Reference proteome</keyword>
<evidence type="ECO:0000256" key="2">
    <source>
        <dbReference type="ARBA" id="ARBA00008814"/>
    </source>
</evidence>
<dbReference type="PROSITE" id="PS50983">
    <property type="entry name" value="FE_B12_PBP"/>
    <property type="match status" value="1"/>
</dbReference>
<dbReference type="Pfam" id="PF01497">
    <property type="entry name" value="Peripla_BP_2"/>
    <property type="match status" value="1"/>
</dbReference>
<proteinExistence type="inferred from homology"/>
<evidence type="ECO:0000259" key="7">
    <source>
        <dbReference type="PROSITE" id="PS50983"/>
    </source>
</evidence>
<evidence type="ECO:0000256" key="6">
    <source>
        <dbReference type="SAM" id="SignalP"/>
    </source>
</evidence>
<evidence type="ECO:0000313" key="9">
    <source>
        <dbReference type="Proteomes" id="UP000520767"/>
    </source>
</evidence>
<dbReference type="Gene3D" id="3.40.50.1980">
    <property type="entry name" value="Nitrogenase molybdenum iron protein domain"/>
    <property type="match status" value="2"/>
</dbReference>
<dbReference type="InterPro" id="IPR002491">
    <property type="entry name" value="ABC_transptr_periplasmic_BD"/>
</dbReference>
<organism evidence="8 9">
    <name type="scientific">Actinophytocola algeriensis</name>
    <dbReference type="NCBI Taxonomy" id="1768010"/>
    <lineage>
        <taxon>Bacteria</taxon>
        <taxon>Bacillati</taxon>
        <taxon>Actinomycetota</taxon>
        <taxon>Actinomycetes</taxon>
        <taxon>Pseudonocardiales</taxon>
        <taxon>Pseudonocardiaceae</taxon>
    </lineage>
</organism>
<accession>A0A7W7Q753</accession>
<comment type="caution">
    <text evidence="8">The sequence shown here is derived from an EMBL/GenBank/DDBJ whole genome shotgun (WGS) entry which is preliminary data.</text>
</comment>
<dbReference type="RefSeq" id="WP_184812068.1">
    <property type="nucleotide sequence ID" value="NZ_JACHJQ010000004.1"/>
</dbReference>
<dbReference type="AlphaFoldDB" id="A0A7W7Q753"/>
<feature type="signal peptide" evidence="6">
    <location>
        <begin position="1"/>
        <end position="18"/>
    </location>
</feature>
<comment type="similarity">
    <text evidence="2">Belongs to the bacterial solute-binding protein 8 family.</text>
</comment>
<evidence type="ECO:0000256" key="5">
    <source>
        <dbReference type="SAM" id="MobiDB-lite"/>
    </source>
</evidence>
<protein>
    <submittedName>
        <fullName evidence="8">Iron complex transport system substrate-binding protein</fullName>
    </submittedName>
</protein>
<dbReference type="Proteomes" id="UP000520767">
    <property type="component" value="Unassembled WGS sequence"/>
</dbReference>
<keyword evidence="3" id="KW-0813">Transport</keyword>
<evidence type="ECO:0000256" key="4">
    <source>
        <dbReference type="ARBA" id="ARBA00022729"/>
    </source>
</evidence>
<comment type="subcellular location">
    <subcellularLocation>
        <location evidence="1">Cell envelope</location>
    </subcellularLocation>
</comment>
<feature type="chain" id="PRO_5039423425" evidence="6">
    <location>
        <begin position="19"/>
        <end position="325"/>
    </location>
</feature>
<feature type="domain" description="Fe/B12 periplasmic-binding" evidence="7">
    <location>
        <begin position="58"/>
        <end position="325"/>
    </location>
</feature>
<evidence type="ECO:0000313" key="8">
    <source>
        <dbReference type="EMBL" id="MBB4907939.1"/>
    </source>
</evidence>
<dbReference type="InterPro" id="IPR051313">
    <property type="entry name" value="Bact_iron-sidero_bind"/>
</dbReference>
<dbReference type="PROSITE" id="PS51257">
    <property type="entry name" value="PROKAR_LIPOPROTEIN"/>
    <property type="match status" value="1"/>
</dbReference>